<organism evidence="1">
    <name type="scientific">Arion vulgaris</name>
    <dbReference type="NCBI Taxonomy" id="1028688"/>
    <lineage>
        <taxon>Eukaryota</taxon>
        <taxon>Metazoa</taxon>
        <taxon>Spiralia</taxon>
        <taxon>Lophotrochozoa</taxon>
        <taxon>Mollusca</taxon>
        <taxon>Gastropoda</taxon>
        <taxon>Heterobranchia</taxon>
        <taxon>Euthyneura</taxon>
        <taxon>Panpulmonata</taxon>
        <taxon>Eupulmonata</taxon>
        <taxon>Stylommatophora</taxon>
        <taxon>Helicina</taxon>
        <taxon>Arionoidea</taxon>
        <taxon>Arionidae</taxon>
        <taxon>Arion</taxon>
    </lineage>
</organism>
<protein>
    <submittedName>
        <fullName evidence="1">Uncharacterized protein</fullName>
    </submittedName>
</protein>
<dbReference type="AlphaFoldDB" id="A0A0B7ARL2"/>
<name>A0A0B7ARL2_9EUPU</name>
<reference evidence="1" key="1">
    <citation type="submission" date="2014-12" db="EMBL/GenBank/DDBJ databases">
        <title>Insight into the proteome of Arion vulgaris.</title>
        <authorList>
            <person name="Aradska J."/>
            <person name="Bulat T."/>
            <person name="Smidak R."/>
            <person name="Sarate P."/>
            <person name="Gangsoo J."/>
            <person name="Sialana F."/>
            <person name="Bilban M."/>
            <person name="Lubec G."/>
        </authorList>
    </citation>
    <scope>NUCLEOTIDE SEQUENCE</scope>
    <source>
        <tissue evidence="1">Skin</tissue>
    </source>
</reference>
<proteinExistence type="predicted"/>
<accession>A0A0B7ARL2</accession>
<dbReference type="EMBL" id="HACG01036623">
    <property type="protein sequence ID" value="CEK83488.1"/>
    <property type="molecule type" value="Transcribed_RNA"/>
</dbReference>
<sequence length="63" mass="7429">MHGSSKNKTKHQEALLVTKGVKQDIRTFDDQTSCLWNFFQELDITKIIHPLRKLKENVINNYN</sequence>
<gene>
    <name evidence="1" type="primary">ORF137335</name>
</gene>
<evidence type="ECO:0000313" key="1">
    <source>
        <dbReference type="EMBL" id="CEK83488.1"/>
    </source>
</evidence>